<dbReference type="Proteomes" id="UP000676325">
    <property type="component" value="Unassembled WGS sequence"/>
</dbReference>
<evidence type="ECO:0000313" key="2">
    <source>
        <dbReference type="EMBL" id="MBR7825019.1"/>
    </source>
</evidence>
<accession>A0A941EBV9</accession>
<dbReference type="InterPro" id="IPR036513">
    <property type="entry name" value="STAS_dom_sf"/>
</dbReference>
<dbReference type="PANTHER" id="PTHR33495:SF2">
    <property type="entry name" value="ANTI-SIGMA FACTOR ANTAGONIST TM_1081-RELATED"/>
    <property type="match status" value="1"/>
</dbReference>
<dbReference type="CDD" id="cd07043">
    <property type="entry name" value="STAS_anti-anti-sigma_factors"/>
    <property type="match status" value="2"/>
</dbReference>
<dbReference type="InterPro" id="IPR002645">
    <property type="entry name" value="STAS_dom"/>
</dbReference>
<gene>
    <name evidence="2" type="ORF">KDK95_01785</name>
</gene>
<dbReference type="RefSeq" id="WP_212516181.1">
    <property type="nucleotide sequence ID" value="NZ_JAGSOH010000003.1"/>
</dbReference>
<sequence length="227" mass="23642">MSHLGSARPIARVRSDAGGAPGLDLHGELDHDTVDDFREALDAVLAATRPGESIVVDCGRLEFCDSTGLAALLMAQRDAASRGAGITISGMTDYLRGLLAVTGVSALFHESGAPFGGATLERREGRAVVRLHGEIDDDCADEVRSALDEAAGSSPAGISVDVAGLRFADSTLLHLLLSVRERVPVRVLGPLRPAVRTLLEATGLIRVFDLAEGDGDVGGVDPQEVRA</sequence>
<dbReference type="GO" id="GO:0043856">
    <property type="term" value="F:anti-sigma factor antagonist activity"/>
    <property type="evidence" value="ECO:0007669"/>
    <property type="project" value="TreeGrafter"/>
</dbReference>
<dbReference type="PANTHER" id="PTHR33495">
    <property type="entry name" value="ANTI-SIGMA FACTOR ANTAGONIST TM_1081-RELATED-RELATED"/>
    <property type="match status" value="1"/>
</dbReference>
<dbReference type="AlphaFoldDB" id="A0A941EBV9"/>
<dbReference type="InterPro" id="IPR058548">
    <property type="entry name" value="MlaB-like_STAS"/>
</dbReference>
<dbReference type="PROSITE" id="PS50801">
    <property type="entry name" value="STAS"/>
    <property type="match status" value="2"/>
</dbReference>
<reference evidence="2" key="1">
    <citation type="submission" date="2021-04" db="EMBL/GenBank/DDBJ databases">
        <title>Genome based classification of Actinospica acidithermotolerans sp. nov., an actinobacterium isolated from an Indonesian hot spring.</title>
        <authorList>
            <person name="Kusuma A.B."/>
            <person name="Putra K.E."/>
            <person name="Nafisah S."/>
            <person name="Loh J."/>
            <person name="Nouioui I."/>
            <person name="Goodfellow M."/>
        </authorList>
    </citation>
    <scope>NUCLEOTIDE SEQUENCE</scope>
    <source>
        <strain evidence="2">MGRD01-02</strain>
    </source>
</reference>
<protein>
    <submittedName>
        <fullName evidence="2">STAS domain-containing protein</fullName>
    </submittedName>
</protein>
<proteinExistence type="predicted"/>
<feature type="domain" description="STAS" evidence="1">
    <location>
        <begin position="23"/>
        <end position="104"/>
    </location>
</feature>
<dbReference type="Gene3D" id="3.30.750.24">
    <property type="entry name" value="STAS domain"/>
    <property type="match status" value="2"/>
</dbReference>
<dbReference type="Pfam" id="PF13466">
    <property type="entry name" value="STAS_2"/>
    <property type="match status" value="2"/>
</dbReference>
<feature type="domain" description="STAS" evidence="1">
    <location>
        <begin position="116"/>
        <end position="227"/>
    </location>
</feature>
<organism evidence="2 3">
    <name type="scientific">Actinospica acidithermotolerans</name>
    <dbReference type="NCBI Taxonomy" id="2828514"/>
    <lineage>
        <taxon>Bacteria</taxon>
        <taxon>Bacillati</taxon>
        <taxon>Actinomycetota</taxon>
        <taxon>Actinomycetes</taxon>
        <taxon>Catenulisporales</taxon>
        <taxon>Actinospicaceae</taxon>
        <taxon>Actinospica</taxon>
    </lineage>
</organism>
<comment type="caution">
    <text evidence="2">The sequence shown here is derived from an EMBL/GenBank/DDBJ whole genome shotgun (WGS) entry which is preliminary data.</text>
</comment>
<evidence type="ECO:0000313" key="3">
    <source>
        <dbReference type="Proteomes" id="UP000676325"/>
    </source>
</evidence>
<name>A0A941EBV9_9ACTN</name>
<keyword evidence="3" id="KW-1185">Reference proteome</keyword>
<dbReference type="SUPFAM" id="SSF52091">
    <property type="entry name" value="SpoIIaa-like"/>
    <property type="match status" value="2"/>
</dbReference>
<evidence type="ECO:0000259" key="1">
    <source>
        <dbReference type="PROSITE" id="PS50801"/>
    </source>
</evidence>
<dbReference type="EMBL" id="JAGSOH010000003">
    <property type="protein sequence ID" value="MBR7825019.1"/>
    <property type="molecule type" value="Genomic_DNA"/>
</dbReference>